<dbReference type="GO" id="GO:0004181">
    <property type="term" value="F:metallocarboxypeptidase activity"/>
    <property type="evidence" value="ECO:0007669"/>
    <property type="project" value="InterPro"/>
</dbReference>
<dbReference type="Gene3D" id="1.10.1370.30">
    <property type="match status" value="1"/>
</dbReference>
<organism evidence="1 2">
    <name type="scientific">Rickettsia rhipicephali str. Ect</name>
    <dbReference type="NCBI Taxonomy" id="1359199"/>
    <lineage>
        <taxon>Bacteria</taxon>
        <taxon>Pseudomonadati</taxon>
        <taxon>Pseudomonadota</taxon>
        <taxon>Alphaproteobacteria</taxon>
        <taxon>Rickettsiales</taxon>
        <taxon>Rickettsiaceae</taxon>
        <taxon>Rickettsieae</taxon>
        <taxon>Rickettsia</taxon>
        <taxon>spotted fever group</taxon>
    </lineage>
</organism>
<reference evidence="1 2" key="1">
    <citation type="submission" date="2015-01" db="EMBL/GenBank/DDBJ databases">
        <title>Genome Sequencing of Rickettsiales.</title>
        <authorList>
            <person name="Daugherty S.C."/>
            <person name="Su Q."/>
            <person name="Abolude K."/>
            <person name="Beier-Sexton M."/>
            <person name="Carlyon J.A."/>
            <person name="Carter R."/>
            <person name="Day N.P."/>
            <person name="Dumler S.J."/>
            <person name="Dyachenko V."/>
            <person name="Godinez A."/>
            <person name="Kurtti T.J."/>
            <person name="Lichay M."/>
            <person name="Mullins K.E."/>
            <person name="Ott S."/>
            <person name="Pappas-Brown V."/>
            <person name="Paris D.H."/>
            <person name="Patel P."/>
            <person name="Richards A.L."/>
            <person name="Sadzewicz L."/>
            <person name="Sears K."/>
            <person name="Seidman D."/>
            <person name="Sengamalay N."/>
            <person name="Stenos J."/>
            <person name="Tallon L.J."/>
            <person name="Vincent G."/>
            <person name="Fraser C.M."/>
            <person name="Munderloh U."/>
            <person name="Dunning-Hotopp J.C."/>
        </authorList>
    </citation>
    <scope>NUCLEOTIDE SEQUENCE [LARGE SCALE GENOMIC DNA]</scope>
    <source>
        <strain evidence="1 2">Ect</strain>
    </source>
</reference>
<evidence type="ECO:0000313" key="1">
    <source>
        <dbReference type="EMBL" id="KJV78629.1"/>
    </source>
</evidence>
<evidence type="ECO:0000313" key="2">
    <source>
        <dbReference type="Proteomes" id="UP000033591"/>
    </source>
</evidence>
<sequence>MLYYEQNLPEMYKGQPVGLAKGMAFHESQSLFMEMQVGRSREFTEFLAKLLRDEFAFKSEEYSATSLYRKITRVTPDFIRVDADEVTYPMHVILRFEIEAMLINGDLNLDELPSCWDSKMQEYLGVKPISFSNGWLQDIHWSHGNFGYFLAYTNDAIIASMVMKKVKEMHSNIQDDILKGDFSNLNKNFKNLGS</sequence>
<gene>
    <name evidence="1" type="ORF">RMAECT_0449</name>
</gene>
<keyword evidence="1" id="KW-0121">Carboxypeptidase</keyword>
<dbReference type="PANTHER" id="PTHR34217">
    <property type="entry name" value="METAL-DEPENDENT CARBOXYPEPTIDASE"/>
    <property type="match status" value="1"/>
</dbReference>
<dbReference type="EMBL" id="LAOC01000001">
    <property type="protein sequence ID" value="KJV78629.1"/>
    <property type="molecule type" value="Genomic_DNA"/>
</dbReference>
<dbReference type="SUPFAM" id="SSF55486">
    <property type="entry name" value="Metalloproteases ('zincins'), catalytic domain"/>
    <property type="match status" value="1"/>
</dbReference>
<dbReference type="PRINTS" id="PR00998">
    <property type="entry name" value="CRBOXYPTASET"/>
</dbReference>
<accession>A0A0F3PHD9</accession>
<proteinExistence type="predicted"/>
<name>A0A0F3PHD9_RICRH</name>
<keyword evidence="1" id="KW-0645">Protease</keyword>
<dbReference type="GO" id="GO:0006508">
    <property type="term" value="P:proteolysis"/>
    <property type="evidence" value="ECO:0007669"/>
    <property type="project" value="InterPro"/>
</dbReference>
<protein>
    <submittedName>
        <fullName evidence="1">Carboxypeptidase Taq (M32) metallopeptidase family protein</fullName>
    </submittedName>
</protein>
<dbReference type="PANTHER" id="PTHR34217:SF1">
    <property type="entry name" value="CARBOXYPEPTIDASE 1"/>
    <property type="match status" value="1"/>
</dbReference>
<keyword evidence="1" id="KW-0378">Hydrolase</keyword>
<dbReference type="PROSITE" id="PS52034">
    <property type="entry name" value="PEPTIDASE_M32"/>
    <property type="match status" value="1"/>
</dbReference>
<dbReference type="Pfam" id="PF02074">
    <property type="entry name" value="Peptidase_M32"/>
    <property type="match status" value="1"/>
</dbReference>
<comment type="caution">
    <text evidence="1">The sequence shown here is derived from an EMBL/GenBank/DDBJ whole genome shotgun (WGS) entry which is preliminary data.</text>
</comment>
<dbReference type="InterPro" id="IPR001333">
    <property type="entry name" value="Peptidase_M32_Taq"/>
</dbReference>
<dbReference type="PATRIC" id="fig|1359199.3.peg.439"/>
<dbReference type="AlphaFoldDB" id="A0A0F3PHD9"/>
<dbReference type="Proteomes" id="UP000033591">
    <property type="component" value="Unassembled WGS sequence"/>
</dbReference>